<dbReference type="InterPro" id="IPR023124">
    <property type="entry name" value="DUF3239_dom_sf"/>
</dbReference>
<proteinExistence type="predicted"/>
<evidence type="ECO:0000313" key="3">
    <source>
        <dbReference type="Proteomes" id="UP000321424"/>
    </source>
</evidence>
<dbReference type="EMBL" id="BJXA01000074">
    <property type="protein sequence ID" value="GEM42672.1"/>
    <property type="molecule type" value="Genomic_DNA"/>
</dbReference>
<keyword evidence="1" id="KW-0812">Transmembrane</keyword>
<keyword evidence="1" id="KW-0472">Membrane</keyword>
<dbReference type="AlphaFoldDB" id="A0A511MQ07"/>
<feature type="transmembrane region" description="Helical" evidence="1">
    <location>
        <begin position="28"/>
        <end position="46"/>
    </location>
</feature>
<dbReference type="Gene3D" id="2.40.410.10">
    <property type="entry name" value="putative membrane protein from Corynebacterium diphtheriae superfamily"/>
    <property type="match status" value="1"/>
</dbReference>
<organism evidence="2 3">
    <name type="scientific">Nocardia ninae NBRC 108245</name>
    <dbReference type="NCBI Taxonomy" id="1210091"/>
    <lineage>
        <taxon>Bacteria</taxon>
        <taxon>Bacillati</taxon>
        <taxon>Actinomycetota</taxon>
        <taxon>Actinomycetes</taxon>
        <taxon>Mycobacteriales</taxon>
        <taxon>Nocardiaceae</taxon>
        <taxon>Nocardia</taxon>
    </lineage>
</organism>
<name>A0A511MQ07_9NOCA</name>
<dbReference type="OrthoDB" id="4548219at2"/>
<feature type="transmembrane region" description="Helical" evidence="1">
    <location>
        <begin position="52"/>
        <end position="74"/>
    </location>
</feature>
<keyword evidence="1" id="KW-1133">Transmembrane helix</keyword>
<dbReference type="Pfam" id="PF11580">
    <property type="entry name" value="DUF3239"/>
    <property type="match status" value="1"/>
</dbReference>
<protein>
    <submittedName>
        <fullName evidence="2">Membrane protein</fullName>
    </submittedName>
</protein>
<sequence>MRRFEFPVDRKHAHAVNEVFADQRRLRIMALAAAVVATACAAYLIWLDHPWAYLLAVAFVLGAVVALWVAFWTARHASIDKLYTDGELVPAVVSETYPSSVVLLALVDVAKPGAADSRYALVIRRVRALPGHAAEAGERVPAVAVRTDRAPRQVGERWQSVSAMPIAWGTTDAEVIERARAAISDIEWRLLTDNLALTDKVRRAPAKRLLLDPDQLPGDLGS</sequence>
<dbReference type="Proteomes" id="UP000321424">
    <property type="component" value="Unassembled WGS sequence"/>
</dbReference>
<dbReference type="InterPro" id="IPR021632">
    <property type="entry name" value="DUF3239"/>
</dbReference>
<comment type="caution">
    <text evidence="2">The sequence shown here is derived from an EMBL/GenBank/DDBJ whole genome shotgun (WGS) entry which is preliminary data.</text>
</comment>
<reference evidence="2 3" key="1">
    <citation type="submission" date="2019-07" db="EMBL/GenBank/DDBJ databases">
        <title>Whole genome shotgun sequence of Nocardia ninae NBRC 108245.</title>
        <authorList>
            <person name="Hosoyama A."/>
            <person name="Uohara A."/>
            <person name="Ohji S."/>
            <person name="Ichikawa N."/>
        </authorList>
    </citation>
    <scope>NUCLEOTIDE SEQUENCE [LARGE SCALE GENOMIC DNA]</scope>
    <source>
        <strain evidence="2 3">NBRC 108245</strain>
    </source>
</reference>
<accession>A0A511MQ07</accession>
<keyword evidence="3" id="KW-1185">Reference proteome</keyword>
<gene>
    <name evidence="2" type="ORF">NN4_71910</name>
</gene>
<evidence type="ECO:0000256" key="1">
    <source>
        <dbReference type="SAM" id="Phobius"/>
    </source>
</evidence>
<evidence type="ECO:0000313" key="2">
    <source>
        <dbReference type="EMBL" id="GEM42672.1"/>
    </source>
</evidence>
<dbReference type="RefSeq" id="WP_147140433.1">
    <property type="nucleotide sequence ID" value="NZ_BJXA01000074.1"/>
</dbReference>